<gene>
    <name evidence="1" type="ORF">LKD22_06575</name>
</gene>
<evidence type="ECO:0000313" key="2">
    <source>
        <dbReference type="Proteomes" id="UP001298753"/>
    </source>
</evidence>
<proteinExistence type="predicted"/>
<dbReference type="RefSeq" id="WP_227600611.1">
    <property type="nucleotide sequence ID" value="NZ_JAJEPX010000015.1"/>
</dbReference>
<organism evidence="1 2">
    <name type="scientific">Agathobaculum butyriciproducens</name>
    <dbReference type="NCBI Taxonomy" id="1628085"/>
    <lineage>
        <taxon>Bacteria</taxon>
        <taxon>Bacillati</taxon>
        <taxon>Bacillota</taxon>
        <taxon>Clostridia</taxon>
        <taxon>Eubacteriales</taxon>
        <taxon>Butyricicoccaceae</taxon>
        <taxon>Agathobaculum</taxon>
    </lineage>
</organism>
<sequence>MRKKTMWAAVGIAVLLICCVVYFRPMSLSDCIGADDRIVLSISTLSVPNGEAGIDTADYSDITTEQQKSITSLLENCTYTRSLRTLLPQTSLSDIGGKTAALYVYHDDSLLHSIQITENGQFLLDNRIYKIKNAEQLLDQLTGILT</sequence>
<reference evidence="1 2" key="1">
    <citation type="submission" date="2021-10" db="EMBL/GenBank/DDBJ databases">
        <title>Anaerobic single-cell dispensing facilitates the cultivation of human gut bacteria.</title>
        <authorList>
            <person name="Afrizal A."/>
        </authorList>
    </citation>
    <scope>NUCLEOTIDE SEQUENCE [LARGE SCALE GENOMIC DNA]</scope>
    <source>
        <strain evidence="1 2">CLA-AA-H270</strain>
    </source>
</reference>
<protein>
    <submittedName>
        <fullName evidence="1">Uncharacterized protein</fullName>
    </submittedName>
</protein>
<evidence type="ECO:0000313" key="1">
    <source>
        <dbReference type="EMBL" id="MCC2176790.1"/>
    </source>
</evidence>
<dbReference type="AlphaFoldDB" id="A0AAW4W6P1"/>
<comment type="caution">
    <text evidence="1">The sequence shown here is derived from an EMBL/GenBank/DDBJ whole genome shotgun (WGS) entry which is preliminary data.</text>
</comment>
<dbReference type="GeneID" id="98659643"/>
<dbReference type="EMBL" id="JAJEPX010000015">
    <property type="protein sequence ID" value="MCC2176790.1"/>
    <property type="molecule type" value="Genomic_DNA"/>
</dbReference>
<accession>A0AAW4W6P1</accession>
<dbReference type="Proteomes" id="UP001298753">
    <property type="component" value="Unassembled WGS sequence"/>
</dbReference>
<name>A0AAW4W6P1_9FIRM</name>
<keyword evidence="2" id="KW-1185">Reference proteome</keyword>